<dbReference type="AlphaFoldDB" id="A0A975PFB2"/>
<feature type="region of interest" description="Disordered" evidence="1">
    <location>
        <begin position="34"/>
        <end position="54"/>
    </location>
</feature>
<accession>A0A975PFB2</accession>
<organism evidence="2 3">
    <name type="scientific">Luteolibacter ambystomatis</name>
    <dbReference type="NCBI Taxonomy" id="2824561"/>
    <lineage>
        <taxon>Bacteria</taxon>
        <taxon>Pseudomonadati</taxon>
        <taxon>Verrucomicrobiota</taxon>
        <taxon>Verrucomicrobiia</taxon>
        <taxon>Verrucomicrobiales</taxon>
        <taxon>Verrucomicrobiaceae</taxon>
        <taxon>Luteolibacter</taxon>
    </lineage>
</organism>
<evidence type="ECO:0000313" key="2">
    <source>
        <dbReference type="EMBL" id="QUE51923.1"/>
    </source>
</evidence>
<dbReference type="EMBL" id="CP073100">
    <property type="protein sequence ID" value="QUE51923.1"/>
    <property type="molecule type" value="Genomic_DNA"/>
</dbReference>
<keyword evidence="3" id="KW-1185">Reference proteome</keyword>
<dbReference type="Proteomes" id="UP000676169">
    <property type="component" value="Chromosome"/>
</dbReference>
<name>A0A975PFB2_9BACT</name>
<sequence>MNHGRLYAILFFVSIGLGMVFPLQVSKKHGSIDAVSSSQIPKNKRREKSEKSSDFASSSDLARYLGDLNKIDGVEKALLQFSRFNASSSRVDRAMGTALIAQAAAQDPQKVFDYFKGDWRRIPQGAKETLFNVWVKLEPERAISEVSSQRNGAFKQEAEALLFTAFCEKAPSKALEIMNKSGASISNIANFTSLDPSYQIFFNMSITDRSKCLSSLDLISDPKMRENALQGMVRGIARTNILDSINFASSIQDKDMRKSLVGTAFQEGLSIDPEAAISLLKESGSYLKENERSEILKSNIGPLLAYKADENFDLVMSSVASAVDRQKVEEVMLNQLLASDPSMAYSKILKYHPEVLSEKEAIQGLSPELQALALQAKGASDPKSLVEWAQKNQGVVSNKILQQALAKAGRVDPQSILEFATQNIPGASQQNFAGDVLSQWFQDDPQKAALWTKEHLTSDSSLTETLAERTVSDFIRKSPETFLQSFSQEDYINAKNLQDFQIATLQWSLKDPAAAAAWADNLGAGQLHDAAIEQISKNWVEQDSMSASTWIKALPYGEARQVAIRNMVNYLEKVDPVAAADWQGELDSKPQKNQ</sequence>
<evidence type="ECO:0000313" key="3">
    <source>
        <dbReference type="Proteomes" id="UP000676169"/>
    </source>
</evidence>
<dbReference type="RefSeq" id="WP_211632224.1">
    <property type="nucleotide sequence ID" value="NZ_CP073100.1"/>
</dbReference>
<dbReference type="KEGG" id="lamb:KBB96_03310"/>
<protein>
    <submittedName>
        <fullName evidence="2">Uncharacterized protein</fullName>
    </submittedName>
</protein>
<gene>
    <name evidence="2" type="ORF">KBB96_03310</name>
</gene>
<reference evidence="2" key="1">
    <citation type="submission" date="2021-04" db="EMBL/GenBank/DDBJ databases">
        <title>Luteolibacter sp. 32A isolated from the skin of an Anderson's salamander (Ambystoma andersonii).</title>
        <authorList>
            <person name="Spergser J."/>
            <person name="Busse H.-J."/>
        </authorList>
    </citation>
    <scope>NUCLEOTIDE SEQUENCE</scope>
    <source>
        <strain evidence="2">32A</strain>
    </source>
</reference>
<evidence type="ECO:0000256" key="1">
    <source>
        <dbReference type="SAM" id="MobiDB-lite"/>
    </source>
</evidence>
<proteinExistence type="predicted"/>